<dbReference type="GO" id="GO:0016757">
    <property type="term" value="F:glycosyltransferase activity"/>
    <property type="evidence" value="ECO:0007669"/>
    <property type="project" value="UniProtKB-KW"/>
</dbReference>
<evidence type="ECO:0000256" key="2">
    <source>
        <dbReference type="ARBA" id="ARBA00022676"/>
    </source>
</evidence>
<dbReference type="CDD" id="cd04192">
    <property type="entry name" value="GT_2_like_e"/>
    <property type="match status" value="1"/>
</dbReference>
<reference evidence="7" key="1">
    <citation type="journal article" date="2019" name="Int. J. Syst. Evol. Microbiol.">
        <title>The Global Catalogue of Microorganisms (GCM) 10K type strain sequencing project: providing services to taxonomists for standard genome sequencing and annotation.</title>
        <authorList>
            <consortium name="The Broad Institute Genomics Platform"/>
            <consortium name="The Broad Institute Genome Sequencing Center for Infectious Disease"/>
            <person name="Wu L."/>
            <person name="Ma J."/>
        </authorList>
    </citation>
    <scope>NUCLEOTIDE SEQUENCE [LARGE SCALE GENOMIC DNA]</scope>
    <source>
        <strain evidence="7">CCUG 60529</strain>
    </source>
</reference>
<keyword evidence="3 6" id="KW-0808">Transferase</keyword>
<dbReference type="PANTHER" id="PTHR43630">
    <property type="entry name" value="POLY-BETA-1,6-N-ACETYL-D-GLUCOSAMINE SYNTHASE"/>
    <property type="match status" value="1"/>
</dbReference>
<dbReference type="InterPro" id="IPR001173">
    <property type="entry name" value="Glyco_trans_2-like"/>
</dbReference>
<dbReference type="Pfam" id="PF00535">
    <property type="entry name" value="Glycos_transf_2"/>
    <property type="match status" value="1"/>
</dbReference>
<dbReference type="EMBL" id="JBHTIB010000002">
    <property type="protein sequence ID" value="MFD0834343.1"/>
    <property type="molecule type" value="Genomic_DNA"/>
</dbReference>
<evidence type="ECO:0000256" key="3">
    <source>
        <dbReference type="ARBA" id="ARBA00022679"/>
    </source>
</evidence>
<gene>
    <name evidence="6" type="ORF">ACFQ0I_01095</name>
</gene>
<dbReference type="InterPro" id="IPR029044">
    <property type="entry name" value="Nucleotide-diphossugar_trans"/>
</dbReference>
<feature type="domain" description="Glycosyltransferase 2-like" evidence="5">
    <location>
        <begin position="41"/>
        <end position="207"/>
    </location>
</feature>
<name>A0ABW3BNT3_9FLAO</name>
<feature type="transmembrane region" description="Helical" evidence="4">
    <location>
        <begin position="281"/>
        <end position="302"/>
    </location>
</feature>
<sequence>MTILSIIITLLYLILIGSFAFGFDKVAIFKIKDSLSVTKFSVVIPFRNEAENLPLLLNAIHSLQYPKELFEVIFVDDESEDDSVEIITKATAHYPNISVVKNERTSNSPKKDAISTAIKIAKNEWIITTDADCVLPKYWLNSFDEYIQKTNAICIAAPVSYMEMNSFLNRFQIFDMLSLQGATIGGFGINKPFLCNGANFAYKKELFYTVNGFEGNTHTASGDDIFLLEKVAKKYPTQLHYLKSVQAVVFTKAQPTWAALVSQRVRWAAKTSAYNNWFGKLTGLIVLLMNTLIITSTLLVIVGAFNVKVFFYLLIIKFNIDFYLIYKSAVFFNQRSVLKSYIVAFLFYPFFSVYVAITSIFSNYTWKGRSFKK</sequence>
<dbReference type="EC" id="2.4.-.-" evidence="6"/>
<keyword evidence="2 6" id="KW-0328">Glycosyltransferase</keyword>
<accession>A0ABW3BNT3</accession>
<evidence type="ECO:0000256" key="1">
    <source>
        <dbReference type="ARBA" id="ARBA00006739"/>
    </source>
</evidence>
<evidence type="ECO:0000313" key="6">
    <source>
        <dbReference type="EMBL" id="MFD0834343.1"/>
    </source>
</evidence>
<evidence type="ECO:0000259" key="5">
    <source>
        <dbReference type="Pfam" id="PF00535"/>
    </source>
</evidence>
<dbReference type="SUPFAM" id="SSF53448">
    <property type="entry name" value="Nucleotide-diphospho-sugar transferases"/>
    <property type="match status" value="1"/>
</dbReference>
<keyword evidence="7" id="KW-1185">Reference proteome</keyword>
<comment type="similarity">
    <text evidence="1">Belongs to the glycosyltransferase 2 family.</text>
</comment>
<dbReference type="Gene3D" id="3.90.550.10">
    <property type="entry name" value="Spore Coat Polysaccharide Biosynthesis Protein SpsA, Chain A"/>
    <property type="match status" value="1"/>
</dbReference>
<organism evidence="6 7">
    <name type="scientific">Mariniflexile aquimaris</name>
    <dbReference type="NCBI Taxonomy" id="881009"/>
    <lineage>
        <taxon>Bacteria</taxon>
        <taxon>Pseudomonadati</taxon>
        <taxon>Bacteroidota</taxon>
        <taxon>Flavobacteriia</taxon>
        <taxon>Flavobacteriales</taxon>
        <taxon>Flavobacteriaceae</taxon>
        <taxon>Mariniflexile</taxon>
    </lineage>
</organism>
<dbReference type="PANTHER" id="PTHR43630:SF1">
    <property type="entry name" value="POLY-BETA-1,6-N-ACETYL-D-GLUCOSAMINE SYNTHASE"/>
    <property type="match status" value="1"/>
</dbReference>
<evidence type="ECO:0000256" key="4">
    <source>
        <dbReference type="SAM" id="Phobius"/>
    </source>
</evidence>
<feature type="transmembrane region" description="Helical" evidence="4">
    <location>
        <begin position="309"/>
        <end position="326"/>
    </location>
</feature>
<protein>
    <submittedName>
        <fullName evidence="6">Glycosyltransferase</fullName>
        <ecNumber evidence="6">2.4.-.-</ecNumber>
    </submittedName>
</protein>
<dbReference type="RefSeq" id="WP_379938580.1">
    <property type="nucleotide sequence ID" value="NZ_JBHTIB010000002.1"/>
</dbReference>
<feature type="transmembrane region" description="Helical" evidence="4">
    <location>
        <begin position="346"/>
        <end position="366"/>
    </location>
</feature>
<proteinExistence type="inferred from homology"/>
<keyword evidence="4" id="KW-0812">Transmembrane</keyword>
<keyword evidence="4" id="KW-0472">Membrane</keyword>
<dbReference type="Proteomes" id="UP001597011">
    <property type="component" value="Unassembled WGS sequence"/>
</dbReference>
<evidence type="ECO:0000313" key="7">
    <source>
        <dbReference type="Proteomes" id="UP001597011"/>
    </source>
</evidence>
<comment type="caution">
    <text evidence="6">The sequence shown here is derived from an EMBL/GenBank/DDBJ whole genome shotgun (WGS) entry which is preliminary data.</text>
</comment>
<keyword evidence="4" id="KW-1133">Transmembrane helix</keyword>